<dbReference type="SUPFAM" id="SSF89975">
    <property type="entry name" value="Hypothetical protein Yml108w"/>
    <property type="match status" value="1"/>
</dbReference>
<keyword evidence="2" id="KW-1185">Reference proteome</keyword>
<dbReference type="OrthoDB" id="4035606at2759"/>
<name>A0A6C1DWH2_SACPS</name>
<reference evidence="1 2" key="1">
    <citation type="journal article" date="2019" name="BMC Genomics">
        <title>Chromosome level assembly and comparative genome analysis confirm lager-brewing yeasts originated from a single hybridization.</title>
        <authorList>
            <person name="Salazar A.N."/>
            <person name="Gorter de Vries A.R."/>
            <person name="van den Broek M."/>
            <person name="Brouwers N."/>
            <person name="de la Torre Cortes P."/>
            <person name="Kuijpers N.G.A."/>
            <person name="Daran J.G."/>
            <person name="Abeel T."/>
        </authorList>
    </citation>
    <scope>NUCLEOTIDE SEQUENCE [LARGE SCALE GENOMIC DNA]</scope>
    <source>
        <strain evidence="1 2">CBS 1483</strain>
    </source>
</reference>
<protein>
    <recommendedName>
        <fullName evidence="3">YML108W-like protein</fullName>
    </recommendedName>
</protein>
<organism evidence="1 2">
    <name type="scientific">Saccharomyces pastorianus</name>
    <name type="common">Lager yeast</name>
    <name type="synonym">Saccharomyces cerevisiae x Saccharomyces eubayanus</name>
    <dbReference type="NCBI Taxonomy" id="27292"/>
    <lineage>
        <taxon>Eukaryota</taxon>
        <taxon>Fungi</taxon>
        <taxon>Dikarya</taxon>
        <taxon>Ascomycota</taxon>
        <taxon>Saccharomycotina</taxon>
        <taxon>Saccharomycetes</taxon>
        <taxon>Saccharomycetales</taxon>
        <taxon>Saccharomycetaceae</taxon>
        <taxon>Saccharomyces</taxon>
    </lineage>
</organism>
<dbReference type="Gene3D" id="3.10.20.250">
    <property type="entry name" value="YML108W-like"/>
    <property type="match status" value="1"/>
</dbReference>
<dbReference type="FunFam" id="3.10.20.250:FF:000001">
    <property type="entry name" value="YML108W-like protein"/>
    <property type="match status" value="1"/>
</dbReference>
<sequence length="105" mass="12311">MSKSNTYRMLVLLEDDTKINKEDEKFLKGKPGKMHEFVDELVLPFNVDELDELNTWFDKFDAEICIPNEGHIKYEISSDGLIVLMLDKEIEEVVEKVKKFVDENN</sequence>
<evidence type="ECO:0000313" key="1">
    <source>
        <dbReference type="EMBL" id="QID81416.1"/>
    </source>
</evidence>
<dbReference type="Proteomes" id="UP000501346">
    <property type="component" value="Chromosome ScXIII"/>
</dbReference>
<proteinExistence type="predicted"/>
<evidence type="ECO:0000313" key="2">
    <source>
        <dbReference type="Proteomes" id="UP000501346"/>
    </source>
</evidence>
<dbReference type="InterPro" id="IPR035946">
    <property type="entry name" value="YML108W-like_sf"/>
</dbReference>
<dbReference type="Pfam" id="PF08987">
    <property type="entry name" value="DUF1892"/>
    <property type="match status" value="1"/>
</dbReference>
<gene>
    <name evidence="1" type="ORF">GRS66_003792</name>
</gene>
<accession>A0A6C1DWH2</accession>
<dbReference type="EMBL" id="CP048994">
    <property type="protein sequence ID" value="QID81416.1"/>
    <property type="molecule type" value="Genomic_DNA"/>
</dbReference>
<dbReference type="AlphaFoldDB" id="A0A6C1DWH2"/>
<evidence type="ECO:0008006" key="3">
    <source>
        <dbReference type="Google" id="ProtNLM"/>
    </source>
</evidence>
<dbReference type="InterPro" id="IPR015080">
    <property type="entry name" value="DUF1892"/>
</dbReference>